<dbReference type="PRINTS" id="PR00381">
    <property type="entry name" value="KINESINLIGHT"/>
</dbReference>
<evidence type="ECO:0000313" key="2">
    <source>
        <dbReference type="EMBL" id="KAJ7703682.1"/>
    </source>
</evidence>
<evidence type="ECO:0000313" key="3">
    <source>
        <dbReference type="Proteomes" id="UP001221757"/>
    </source>
</evidence>
<dbReference type="AlphaFoldDB" id="A0AAD7GRI5"/>
<dbReference type="Proteomes" id="UP001221757">
    <property type="component" value="Unassembled WGS sequence"/>
</dbReference>
<dbReference type="EMBL" id="JARKIE010000012">
    <property type="protein sequence ID" value="KAJ7703682.1"/>
    <property type="molecule type" value="Genomic_DNA"/>
</dbReference>
<dbReference type="Gene3D" id="1.25.40.10">
    <property type="entry name" value="Tetratricopeptide repeat domain"/>
    <property type="match status" value="2"/>
</dbReference>
<sequence length="742" mass="82819">MNNDTSLISFCLSDVPVPQAPLNINNCLPATRIFHGRQAILQQMQQYFNQNTGKQAIFLLHGLGGAGKTQIALKFIGESVSIFTDIFLIDTSTVTTIETGFKNIATSKGVGDSSQDALQWLNGKSDEWLLFLDNADDPKIDLNKYFPQCNHGNIIITSRNPGLCVYAGSHSAVSDMEESDAVNLLLRSAAQDITYPNKAIAAEIVLCYLPLAIVQAGAFISKSGRLNSYLALYATNKTRLLSQKPAQSHDNYAWTVYTTWQISFDQLSQQAKTFLQLCSFLHYQGISEDMFKNAAGYKFGPSSPSKEELQMPLDVLSQFSDSSGNWDPLCFMDVTSEIRAYSLITFHSEQNLFSVHPLVHDWTRSGVSDGGYHHCMVKIAGMSLAGLSDTDLTAKQLLQGVLEHRKNTLGDDHPETLKAMHWVVWIYENLGKLQEAEELGRLVVKKQRDVLGEHHPDTLDSTGNLAFVFTQLGRLREAEELNIAVLKTRRHILGENHPETLVTMSNLAVTYSELGRLQEAEALNLEVLEKRRKTLAHNHPDTLFSMANLAVTYLGLGRFREAEVLQVAVLQQRKSSLGENHPETMRTMNNLAVTYYKLGRLQEAEDLGSVVLEKRSSILGANHPDTLYAMMKLAMIYNKLGRLQMAETMLVEALNKQTNLLGNSHPDTLQTQSNLGATLNKLERWQEAEDVLLPALEKQKNILSANHPHLIVTMQNMADTYTKLGKLEEAEDLNEALKRLEV</sequence>
<dbReference type="Pfam" id="PF13374">
    <property type="entry name" value="TPR_10"/>
    <property type="match status" value="3"/>
</dbReference>
<dbReference type="InterPro" id="IPR056681">
    <property type="entry name" value="DUF7779"/>
</dbReference>
<dbReference type="Pfam" id="PF25000">
    <property type="entry name" value="DUF7779"/>
    <property type="match status" value="1"/>
</dbReference>
<dbReference type="SMART" id="SM00028">
    <property type="entry name" value="TPR"/>
    <property type="match status" value="5"/>
</dbReference>
<feature type="domain" description="DUF7779" evidence="1">
    <location>
        <begin position="263"/>
        <end position="368"/>
    </location>
</feature>
<dbReference type="PANTHER" id="PTHR46082:SF6">
    <property type="entry name" value="AAA+ ATPASE DOMAIN-CONTAINING PROTEIN-RELATED"/>
    <property type="match status" value="1"/>
</dbReference>
<dbReference type="PANTHER" id="PTHR46082">
    <property type="entry name" value="ATP/GTP-BINDING PROTEIN-RELATED"/>
    <property type="match status" value="1"/>
</dbReference>
<dbReference type="Pfam" id="PF13424">
    <property type="entry name" value="TPR_12"/>
    <property type="match status" value="2"/>
</dbReference>
<dbReference type="InterPro" id="IPR027417">
    <property type="entry name" value="P-loop_NTPase"/>
</dbReference>
<accession>A0AAD7GRI5</accession>
<protein>
    <recommendedName>
        <fullName evidence="1">DUF7779 domain-containing protein</fullName>
    </recommendedName>
</protein>
<dbReference type="Gene3D" id="3.40.50.300">
    <property type="entry name" value="P-loop containing nucleotide triphosphate hydrolases"/>
    <property type="match status" value="1"/>
</dbReference>
<name>A0AAD7GRI5_MYCRO</name>
<keyword evidence="3" id="KW-1185">Reference proteome</keyword>
<dbReference type="SUPFAM" id="SSF52540">
    <property type="entry name" value="P-loop containing nucleoside triphosphate hydrolases"/>
    <property type="match status" value="1"/>
</dbReference>
<evidence type="ECO:0000259" key="1">
    <source>
        <dbReference type="Pfam" id="PF25000"/>
    </source>
</evidence>
<dbReference type="InterPro" id="IPR019734">
    <property type="entry name" value="TPR_rpt"/>
</dbReference>
<organism evidence="2 3">
    <name type="scientific">Mycena rosella</name>
    <name type="common">Pink bonnet</name>
    <name type="synonym">Agaricus rosellus</name>
    <dbReference type="NCBI Taxonomy" id="1033263"/>
    <lineage>
        <taxon>Eukaryota</taxon>
        <taxon>Fungi</taxon>
        <taxon>Dikarya</taxon>
        <taxon>Basidiomycota</taxon>
        <taxon>Agaricomycotina</taxon>
        <taxon>Agaricomycetes</taxon>
        <taxon>Agaricomycetidae</taxon>
        <taxon>Agaricales</taxon>
        <taxon>Marasmiineae</taxon>
        <taxon>Mycenaceae</taxon>
        <taxon>Mycena</taxon>
    </lineage>
</organism>
<dbReference type="InterPro" id="IPR053137">
    <property type="entry name" value="NLR-like"/>
</dbReference>
<dbReference type="SUPFAM" id="SSF48452">
    <property type="entry name" value="TPR-like"/>
    <property type="match status" value="3"/>
</dbReference>
<reference evidence="2" key="1">
    <citation type="submission" date="2023-03" db="EMBL/GenBank/DDBJ databases">
        <title>Massive genome expansion in bonnet fungi (Mycena s.s.) driven by repeated elements and novel gene families across ecological guilds.</title>
        <authorList>
            <consortium name="Lawrence Berkeley National Laboratory"/>
            <person name="Harder C.B."/>
            <person name="Miyauchi S."/>
            <person name="Viragh M."/>
            <person name="Kuo A."/>
            <person name="Thoen E."/>
            <person name="Andreopoulos B."/>
            <person name="Lu D."/>
            <person name="Skrede I."/>
            <person name="Drula E."/>
            <person name="Henrissat B."/>
            <person name="Morin E."/>
            <person name="Kohler A."/>
            <person name="Barry K."/>
            <person name="LaButti K."/>
            <person name="Morin E."/>
            <person name="Salamov A."/>
            <person name="Lipzen A."/>
            <person name="Mereny Z."/>
            <person name="Hegedus B."/>
            <person name="Baldrian P."/>
            <person name="Stursova M."/>
            <person name="Weitz H."/>
            <person name="Taylor A."/>
            <person name="Grigoriev I.V."/>
            <person name="Nagy L.G."/>
            <person name="Martin F."/>
            <person name="Kauserud H."/>
        </authorList>
    </citation>
    <scope>NUCLEOTIDE SEQUENCE</scope>
    <source>
        <strain evidence="2">CBHHK067</strain>
    </source>
</reference>
<gene>
    <name evidence="2" type="ORF">B0H17DRAFT_1003301</name>
</gene>
<dbReference type="InterPro" id="IPR011990">
    <property type="entry name" value="TPR-like_helical_dom_sf"/>
</dbReference>
<proteinExistence type="predicted"/>
<comment type="caution">
    <text evidence="2">The sequence shown here is derived from an EMBL/GenBank/DDBJ whole genome shotgun (WGS) entry which is preliminary data.</text>
</comment>